<comment type="caution">
    <text evidence="1">The sequence shown here is derived from an EMBL/GenBank/DDBJ whole genome shotgun (WGS) entry which is preliminary data.</text>
</comment>
<evidence type="ECO:0000313" key="2">
    <source>
        <dbReference type="Proteomes" id="UP001167796"/>
    </source>
</evidence>
<organism evidence="1 2">
    <name type="scientific">Hymenobacter mellowenesis</name>
    <dbReference type="NCBI Taxonomy" id="3063995"/>
    <lineage>
        <taxon>Bacteria</taxon>
        <taxon>Pseudomonadati</taxon>
        <taxon>Bacteroidota</taxon>
        <taxon>Cytophagia</taxon>
        <taxon>Cytophagales</taxon>
        <taxon>Hymenobacteraceae</taxon>
        <taxon>Hymenobacter</taxon>
    </lineage>
</organism>
<dbReference type="EMBL" id="JAUQSX010000010">
    <property type="protein sequence ID" value="MDO7848434.1"/>
    <property type="molecule type" value="Genomic_DNA"/>
</dbReference>
<proteinExistence type="predicted"/>
<keyword evidence="2" id="KW-1185">Reference proteome</keyword>
<dbReference type="Proteomes" id="UP001167796">
    <property type="component" value="Unassembled WGS sequence"/>
</dbReference>
<protein>
    <submittedName>
        <fullName evidence="1">Uncharacterized protein</fullName>
    </submittedName>
</protein>
<sequence>MAMGCGEPSRENLDSSENLISSPKNVLQALSLDVPWTCAEAADTKKIFYEPSQDVLLAMKFAECVNREKNNQHPQRTCVTVVTHRPNPADPAMLLVGYDPLFFSDSTVDEAAKKLLQLAKFPESVAPESVVVHAATGTYSVRNYLQSIKRTAPLIILLPMKIKGNKLTPELYQAACSRIL</sequence>
<name>A0ABT9AGI6_9BACT</name>
<accession>A0ABT9AGI6</accession>
<evidence type="ECO:0000313" key="1">
    <source>
        <dbReference type="EMBL" id="MDO7848434.1"/>
    </source>
</evidence>
<gene>
    <name evidence="1" type="ORF">Q5H92_18860</name>
</gene>
<reference evidence="1" key="1">
    <citation type="submission" date="2023-07" db="EMBL/GenBank/DDBJ databases">
        <authorList>
            <person name="Kim M.K."/>
        </authorList>
    </citation>
    <scope>NUCLEOTIDE SEQUENCE</scope>
    <source>
        <strain evidence="1">M29</strain>
    </source>
</reference>